<dbReference type="Pfam" id="PF08144">
    <property type="entry name" value="CPL"/>
    <property type="match status" value="1"/>
</dbReference>
<evidence type="ECO:0000256" key="3">
    <source>
        <dbReference type="PROSITE-ProRule" id="PRU00317"/>
    </source>
</evidence>
<organism evidence="6 7">
    <name type="scientific">Coccomyxa viridis</name>
    <dbReference type="NCBI Taxonomy" id="1274662"/>
    <lineage>
        <taxon>Eukaryota</taxon>
        <taxon>Viridiplantae</taxon>
        <taxon>Chlorophyta</taxon>
        <taxon>core chlorophytes</taxon>
        <taxon>Trebouxiophyceae</taxon>
        <taxon>Trebouxiophyceae incertae sedis</taxon>
        <taxon>Coccomyxaceae</taxon>
        <taxon>Coccomyxa</taxon>
    </lineage>
</organism>
<evidence type="ECO:0000256" key="1">
    <source>
        <dbReference type="ARBA" id="ARBA00022737"/>
    </source>
</evidence>
<dbReference type="InterPro" id="IPR033133">
    <property type="entry name" value="PUM-HD"/>
</dbReference>
<dbReference type="InterPro" id="IPR016024">
    <property type="entry name" value="ARM-type_fold"/>
</dbReference>
<evidence type="ECO:0000259" key="5">
    <source>
        <dbReference type="PROSITE" id="PS50303"/>
    </source>
</evidence>
<reference evidence="6 7" key="1">
    <citation type="submission" date="2024-06" db="EMBL/GenBank/DDBJ databases">
        <authorList>
            <person name="Kraege A."/>
            <person name="Thomma B."/>
        </authorList>
    </citation>
    <scope>NUCLEOTIDE SEQUENCE [LARGE SCALE GENOMIC DNA]</scope>
</reference>
<dbReference type="Pfam" id="PF00806">
    <property type="entry name" value="PUF"/>
    <property type="match status" value="2"/>
</dbReference>
<name>A0ABP1FWC2_9CHLO</name>
<feature type="region of interest" description="Disordered" evidence="4">
    <location>
        <begin position="416"/>
        <end position="457"/>
    </location>
</feature>
<dbReference type="SMART" id="SM00025">
    <property type="entry name" value="Pumilio"/>
    <property type="match status" value="5"/>
</dbReference>
<evidence type="ECO:0000256" key="2">
    <source>
        <dbReference type="ARBA" id="ARBA00022884"/>
    </source>
</evidence>
<feature type="compositionally biased region" description="Basic residues" evidence="4">
    <location>
        <begin position="648"/>
        <end position="661"/>
    </location>
</feature>
<dbReference type="InterPro" id="IPR001313">
    <property type="entry name" value="Pumilio_RNA-bd_rpt"/>
</dbReference>
<evidence type="ECO:0000313" key="6">
    <source>
        <dbReference type="EMBL" id="CAL5222493.1"/>
    </source>
</evidence>
<proteinExistence type="predicted"/>
<sequence length="661" mass="70622">MAKVEKGKTAGAKPAQQLNKRKTAAFKTDAPSKRSKDESISVSKPSATPAPKRMDVDASSPQKDRKRKRQEGTEKAIKKWEAIRRHDTDPKQRDSLVSEVLKENAGSLQRLAASPVGSRVLQSCVKHGTAEQRRQILQELQPHMLELSKSPYAYHVVCKLVDTASKADMGGVVKVFKGQVVRLLRHPCGSRVINEIYTAASTKQRRALTAEFYGREAVLFHEDPPQGLREVLDKADATGKLRIVQQMSINIIPIIEKGLLDPVITHGLVKEYMDAAPATAVTDVVEMLAGPAIMHMVHSHAGADVACRALALGTAKQRKKVIKAMKGHVKVMAGDEWAHIVLIAALSFTDDTTLLRKTIVPELLAAKEALCSHKAARHIALHLLAPDTKRYLPAHAAAMLTPPTIAPAPAAESIPAAAANGAKPAEEADEEDNIDLEDKDEEEAATVGGSKKDPTVRRREILGQGPESLGHALTEAAAASAASLLQSMLGSEVLVELACGGEAGLLAELDAEGVTAVQHAIVEAAKAPPPQEKPGDTAGQALLEHFVASRALRRLLLRGTGSGPDAAQAQAFAERLWTGYLSGSCKQLVEGHAAKVLAAVFSCGSEEVKAGVEREMSCILPEGTSTQAWASGLADKEHSKVEKPTSGTRKKQKAKGKQIPK</sequence>
<dbReference type="EMBL" id="CAXHTA020000007">
    <property type="protein sequence ID" value="CAL5222493.1"/>
    <property type="molecule type" value="Genomic_DNA"/>
</dbReference>
<keyword evidence="7" id="KW-1185">Reference proteome</keyword>
<dbReference type="InterPro" id="IPR012959">
    <property type="entry name" value="CPL_dom"/>
</dbReference>
<comment type="caution">
    <text evidence="6">The sequence shown here is derived from an EMBL/GenBank/DDBJ whole genome shotgun (WGS) entry which is preliminary data.</text>
</comment>
<evidence type="ECO:0000256" key="4">
    <source>
        <dbReference type="SAM" id="MobiDB-lite"/>
    </source>
</evidence>
<gene>
    <name evidence="6" type="primary">g4867</name>
    <name evidence="6" type="ORF">VP750_LOCUS4152</name>
</gene>
<dbReference type="InterPro" id="IPR040059">
    <property type="entry name" value="PUM3"/>
</dbReference>
<accession>A0ABP1FWC2</accession>
<keyword evidence="2" id="KW-0694">RNA-binding</keyword>
<dbReference type="PANTHER" id="PTHR13389:SF0">
    <property type="entry name" value="PUMILIO HOMOLOG 3"/>
    <property type="match status" value="1"/>
</dbReference>
<feature type="domain" description="PUM-HD" evidence="5">
    <location>
        <begin position="78"/>
        <end position="501"/>
    </location>
</feature>
<feature type="region of interest" description="Disordered" evidence="4">
    <location>
        <begin position="629"/>
        <end position="661"/>
    </location>
</feature>
<feature type="compositionally biased region" description="Acidic residues" evidence="4">
    <location>
        <begin position="427"/>
        <end position="444"/>
    </location>
</feature>
<feature type="repeat" description="Pumilio" evidence="3">
    <location>
        <begin position="139"/>
        <end position="174"/>
    </location>
</feature>
<feature type="compositionally biased region" description="Basic and acidic residues" evidence="4">
    <location>
        <begin position="634"/>
        <end position="643"/>
    </location>
</feature>
<protein>
    <submittedName>
        <fullName evidence="6">G4867 protein</fullName>
    </submittedName>
</protein>
<dbReference type="Proteomes" id="UP001497392">
    <property type="component" value="Unassembled WGS sequence"/>
</dbReference>
<dbReference type="PROSITE" id="PS50302">
    <property type="entry name" value="PUM"/>
    <property type="match status" value="2"/>
</dbReference>
<dbReference type="Gene3D" id="1.25.10.10">
    <property type="entry name" value="Leucine-rich Repeat Variant"/>
    <property type="match status" value="1"/>
</dbReference>
<dbReference type="InterPro" id="IPR011989">
    <property type="entry name" value="ARM-like"/>
</dbReference>
<feature type="compositionally biased region" description="Basic and acidic residues" evidence="4">
    <location>
        <begin position="70"/>
        <end position="79"/>
    </location>
</feature>
<keyword evidence="1" id="KW-0677">Repeat</keyword>
<dbReference type="PANTHER" id="PTHR13389">
    <property type="entry name" value="PUMILIO HOMOLOG 3"/>
    <property type="match status" value="1"/>
</dbReference>
<evidence type="ECO:0000313" key="7">
    <source>
        <dbReference type="Proteomes" id="UP001497392"/>
    </source>
</evidence>
<dbReference type="SUPFAM" id="SSF48371">
    <property type="entry name" value="ARM repeat"/>
    <property type="match status" value="1"/>
</dbReference>
<feature type="repeat" description="Pumilio" evidence="3">
    <location>
        <begin position="99"/>
        <end position="138"/>
    </location>
</feature>
<dbReference type="PROSITE" id="PS50303">
    <property type="entry name" value="PUM_HD"/>
    <property type="match status" value="1"/>
</dbReference>
<feature type="compositionally biased region" description="Basic and acidic residues" evidence="4">
    <location>
        <begin position="30"/>
        <end position="39"/>
    </location>
</feature>
<feature type="region of interest" description="Disordered" evidence="4">
    <location>
        <begin position="1"/>
        <end position="79"/>
    </location>
</feature>